<dbReference type="PROSITE" id="PS51257">
    <property type="entry name" value="PROKAR_LIPOPROTEIN"/>
    <property type="match status" value="1"/>
</dbReference>
<evidence type="ECO:0000259" key="2">
    <source>
        <dbReference type="Pfam" id="PF13648"/>
    </source>
</evidence>
<accession>A0AAW4YZY8</accession>
<name>A0AAW4YZY8_BACT4</name>
<dbReference type="Proteomes" id="UP001200544">
    <property type="component" value="Unassembled WGS sequence"/>
</dbReference>
<reference evidence="3" key="1">
    <citation type="submission" date="2021-07" db="EMBL/GenBank/DDBJ databases">
        <title>Comparative genomics of Bacteroides fragilis group isolates reveals species-dependent resistance mechanisms and validates clinical tools for resistance prediction.</title>
        <authorList>
            <person name="Wallace M.J."/>
            <person name="Jean S."/>
            <person name="Wallace M.A."/>
            <person name="Carey-Ann B.D."/>
            <person name="Dantas G."/>
        </authorList>
    </citation>
    <scope>NUCLEOTIDE SEQUENCE</scope>
    <source>
        <strain evidence="3">BJH_160</strain>
    </source>
</reference>
<evidence type="ECO:0000313" key="4">
    <source>
        <dbReference type="Proteomes" id="UP001200544"/>
    </source>
</evidence>
<evidence type="ECO:0000256" key="1">
    <source>
        <dbReference type="SAM" id="SignalP"/>
    </source>
</evidence>
<feature type="signal peptide" evidence="1">
    <location>
        <begin position="1"/>
        <end position="23"/>
    </location>
</feature>
<dbReference type="InterPro" id="IPR024311">
    <property type="entry name" value="Lipocalin-like"/>
</dbReference>
<keyword evidence="1" id="KW-0732">Signal</keyword>
<evidence type="ECO:0000313" key="3">
    <source>
        <dbReference type="EMBL" id="MCE9236744.1"/>
    </source>
</evidence>
<dbReference type="RefSeq" id="WP_234128562.1">
    <property type="nucleotide sequence ID" value="NZ_JAHYQA010000002.1"/>
</dbReference>
<organism evidence="3 4">
    <name type="scientific">Bacteroides thetaiotaomicron</name>
    <dbReference type="NCBI Taxonomy" id="818"/>
    <lineage>
        <taxon>Bacteria</taxon>
        <taxon>Pseudomonadati</taxon>
        <taxon>Bacteroidota</taxon>
        <taxon>Bacteroidia</taxon>
        <taxon>Bacteroidales</taxon>
        <taxon>Bacteroidaceae</taxon>
        <taxon>Bacteroides</taxon>
    </lineage>
</organism>
<comment type="caution">
    <text evidence="3">The sequence shown here is derived from an EMBL/GenBank/DDBJ whole genome shotgun (WGS) entry which is preliminary data.</text>
</comment>
<proteinExistence type="predicted"/>
<feature type="chain" id="PRO_5043599240" evidence="1">
    <location>
        <begin position="24"/>
        <end position="155"/>
    </location>
</feature>
<sequence>MRKAIWKLSACIAIVLLSFAVSSCGDDDEEIGSRADLIGMWELTHVKGGGISEGEKVNEDVDMNNMRFEFKEDGTLNWYEKRGSSWRIDEQLQFEYKSGGQLYLRDSDGTPYEDEYEKYSMKVVKLTESTLILQEYFKEDSDNEITASYTCKRIS</sequence>
<dbReference type="EMBL" id="JAHYQA010000002">
    <property type="protein sequence ID" value="MCE9236744.1"/>
    <property type="molecule type" value="Genomic_DNA"/>
</dbReference>
<protein>
    <submittedName>
        <fullName evidence="3">Lipocalin family protein</fullName>
    </submittedName>
</protein>
<dbReference type="AlphaFoldDB" id="A0AAW4YZY8"/>
<feature type="domain" description="Lipocalin-like" evidence="2">
    <location>
        <begin position="37"/>
        <end position="132"/>
    </location>
</feature>
<dbReference type="Pfam" id="PF13648">
    <property type="entry name" value="Lipocalin_4"/>
    <property type="match status" value="1"/>
</dbReference>
<gene>
    <name evidence="3" type="ORF">K0H07_06165</name>
</gene>